<keyword evidence="6" id="KW-0276">Fatty acid metabolism</keyword>
<evidence type="ECO:0000256" key="6">
    <source>
        <dbReference type="ARBA" id="ARBA00022832"/>
    </source>
</evidence>
<evidence type="ECO:0000256" key="4">
    <source>
        <dbReference type="ARBA" id="ARBA00022487"/>
    </source>
</evidence>
<comment type="caution">
    <text evidence="11">The sequence shown here is derived from an EMBL/GenBank/DDBJ whole genome shotgun (WGS) entry which is preliminary data.</text>
</comment>
<evidence type="ECO:0000313" key="11">
    <source>
        <dbReference type="EMBL" id="KAJ4479131.1"/>
    </source>
</evidence>
<dbReference type="PANTHER" id="PTHR10655">
    <property type="entry name" value="LYSOPHOSPHOLIPASE-RELATED"/>
    <property type="match status" value="1"/>
</dbReference>
<dbReference type="EC" id="3.1.2.22" evidence="2"/>
<dbReference type="InterPro" id="IPR050565">
    <property type="entry name" value="LYPA1-2/EST-like"/>
</dbReference>
<evidence type="ECO:0000256" key="1">
    <source>
        <dbReference type="ARBA" id="ARBA00006499"/>
    </source>
</evidence>
<proteinExistence type="inferred from homology"/>
<evidence type="ECO:0000256" key="9">
    <source>
        <dbReference type="ARBA" id="ARBA00047337"/>
    </source>
</evidence>
<feature type="domain" description="Phospholipase/carboxylesterase/thioesterase" evidence="10">
    <location>
        <begin position="13"/>
        <end position="235"/>
    </location>
</feature>
<dbReference type="OrthoDB" id="2418081at2759"/>
<dbReference type="Gene3D" id="3.40.50.1820">
    <property type="entry name" value="alpha/beta hydrolase"/>
    <property type="match status" value="1"/>
</dbReference>
<dbReference type="GO" id="GO:0052689">
    <property type="term" value="F:carboxylic ester hydrolase activity"/>
    <property type="evidence" value="ECO:0007669"/>
    <property type="project" value="UniProtKB-KW"/>
</dbReference>
<protein>
    <recommendedName>
        <fullName evidence="3">Acyl-protein thioesterase 1</fullName>
        <ecNumber evidence="2">3.1.2.22</ecNumber>
    </recommendedName>
    <alternativeName>
        <fullName evidence="8">Palmitoyl-protein hydrolase</fullName>
    </alternativeName>
</protein>
<dbReference type="GO" id="GO:0006631">
    <property type="term" value="P:fatty acid metabolic process"/>
    <property type="evidence" value="ECO:0007669"/>
    <property type="project" value="UniProtKB-KW"/>
</dbReference>
<dbReference type="AlphaFoldDB" id="A0A9W9ABZ0"/>
<keyword evidence="4" id="KW-0719">Serine esterase</keyword>
<name>A0A9W9ABZ0_9AGAR</name>
<evidence type="ECO:0000256" key="5">
    <source>
        <dbReference type="ARBA" id="ARBA00022801"/>
    </source>
</evidence>
<dbReference type="Proteomes" id="UP001150266">
    <property type="component" value="Unassembled WGS sequence"/>
</dbReference>
<keyword evidence="12" id="KW-1185">Reference proteome</keyword>
<accession>A0A9W9ABZ0</accession>
<dbReference type="InterPro" id="IPR003140">
    <property type="entry name" value="PLipase/COase/thioEstase"/>
</dbReference>
<dbReference type="PANTHER" id="PTHR10655:SF17">
    <property type="entry name" value="LYSOPHOSPHOLIPASE-LIKE PROTEIN 1"/>
    <property type="match status" value="1"/>
</dbReference>
<evidence type="ECO:0000256" key="7">
    <source>
        <dbReference type="ARBA" id="ARBA00029392"/>
    </source>
</evidence>
<keyword evidence="5" id="KW-0378">Hydrolase</keyword>
<evidence type="ECO:0000256" key="8">
    <source>
        <dbReference type="ARBA" id="ARBA00031195"/>
    </source>
</evidence>
<dbReference type="InterPro" id="IPR029058">
    <property type="entry name" value="AB_hydrolase_fold"/>
</dbReference>
<dbReference type="SUPFAM" id="SSF53474">
    <property type="entry name" value="alpha/beta-Hydrolases"/>
    <property type="match status" value="1"/>
</dbReference>
<comment type="similarity">
    <text evidence="1">Belongs to the AB hydrolase superfamily. AB hydrolase 2 family.</text>
</comment>
<dbReference type="EMBL" id="JAOTPV010000008">
    <property type="protein sequence ID" value="KAJ4479131.1"/>
    <property type="molecule type" value="Genomic_DNA"/>
</dbReference>
<gene>
    <name evidence="11" type="ORF">J3R30DRAFT_3657196</name>
</gene>
<dbReference type="Pfam" id="PF02230">
    <property type="entry name" value="Abhydrolase_2"/>
    <property type="match status" value="1"/>
</dbReference>
<sequence>MASVATALQFLTVPAVKKHTATVIFVHGLGDSGYGWEPVAGMFKKEPSLGHVKWVLPHSPQSPVTANMCMVMPSWFDIKSFGFKDVEDEAGMLKSKASLTQLIDAELAAGLPPNRIILGGFSQGAAMSLLTGLSSDKHLAGIVCLSGWVPIKNTLQKMLAPHSKQIPIFWGHGSGDPLVKPRFAEESVEFLRTIGISDAKPGELAGLSYNIYPGVGHSTNAQELEDLKEWITKVIPEQSS</sequence>
<keyword evidence="6" id="KW-0443">Lipid metabolism</keyword>
<evidence type="ECO:0000256" key="2">
    <source>
        <dbReference type="ARBA" id="ARBA00012423"/>
    </source>
</evidence>
<reference evidence="11" key="1">
    <citation type="submission" date="2022-08" db="EMBL/GenBank/DDBJ databases">
        <title>A Global Phylogenomic Analysis of the Shiitake Genus Lentinula.</title>
        <authorList>
            <consortium name="DOE Joint Genome Institute"/>
            <person name="Sierra-Patev S."/>
            <person name="Min B."/>
            <person name="Naranjo-Ortiz M."/>
            <person name="Looney B."/>
            <person name="Konkel Z."/>
            <person name="Slot J.C."/>
            <person name="Sakamoto Y."/>
            <person name="Steenwyk J.L."/>
            <person name="Rokas A."/>
            <person name="Carro J."/>
            <person name="Camarero S."/>
            <person name="Ferreira P."/>
            <person name="Molpeceres G."/>
            <person name="Ruiz-Duenas F.J."/>
            <person name="Serrano A."/>
            <person name="Henrissat B."/>
            <person name="Drula E."/>
            <person name="Hughes K.W."/>
            <person name="Mata J.L."/>
            <person name="Ishikawa N.K."/>
            <person name="Vargas-Isla R."/>
            <person name="Ushijima S."/>
            <person name="Smith C.A."/>
            <person name="Ahrendt S."/>
            <person name="Andreopoulos W."/>
            <person name="He G."/>
            <person name="Labutti K."/>
            <person name="Lipzen A."/>
            <person name="Ng V."/>
            <person name="Riley R."/>
            <person name="Sandor L."/>
            <person name="Barry K."/>
            <person name="Martinez A.T."/>
            <person name="Xiao Y."/>
            <person name="Gibbons J.G."/>
            <person name="Terashima K."/>
            <person name="Grigoriev I.V."/>
            <person name="Hibbett D.S."/>
        </authorList>
    </citation>
    <scope>NUCLEOTIDE SEQUENCE</scope>
    <source>
        <strain evidence="11">JLM2183</strain>
    </source>
</reference>
<comment type="catalytic activity">
    <reaction evidence="9">
        <text>S-hexadecanoyl-L-cysteinyl-[protein] + H2O = L-cysteinyl-[protein] + hexadecanoate + H(+)</text>
        <dbReference type="Rhea" id="RHEA:19233"/>
        <dbReference type="Rhea" id="RHEA-COMP:10131"/>
        <dbReference type="Rhea" id="RHEA-COMP:11032"/>
        <dbReference type="ChEBI" id="CHEBI:7896"/>
        <dbReference type="ChEBI" id="CHEBI:15377"/>
        <dbReference type="ChEBI" id="CHEBI:15378"/>
        <dbReference type="ChEBI" id="CHEBI:29950"/>
        <dbReference type="ChEBI" id="CHEBI:74151"/>
        <dbReference type="EC" id="3.1.2.22"/>
    </reaction>
</comment>
<comment type="function">
    <text evidence="7">Hydrolyzes fatty acids from S-acylated cysteine residues in proteins with a strong preference for palmitoylated G-alpha proteins over other acyl substrates. Mediates the deacylation of G-alpha proteins such as GPA1 in vivo, but has weak or no activity toward palmitoylated Ras proteins. Has weak lysophospholipase activity in vitro; however such activity may not exist in vivo.</text>
</comment>
<organism evidence="11 12">
    <name type="scientific">Lentinula aciculospora</name>
    <dbReference type="NCBI Taxonomy" id="153920"/>
    <lineage>
        <taxon>Eukaryota</taxon>
        <taxon>Fungi</taxon>
        <taxon>Dikarya</taxon>
        <taxon>Basidiomycota</taxon>
        <taxon>Agaricomycotina</taxon>
        <taxon>Agaricomycetes</taxon>
        <taxon>Agaricomycetidae</taxon>
        <taxon>Agaricales</taxon>
        <taxon>Marasmiineae</taxon>
        <taxon>Omphalotaceae</taxon>
        <taxon>Lentinula</taxon>
    </lineage>
</organism>
<dbReference type="GO" id="GO:0005737">
    <property type="term" value="C:cytoplasm"/>
    <property type="evidence" value="ECO:0007669"/>
    <property type="project" value="TreeGrafter"/>
</dbReference>
<evidence type="ECO:0000259" key="10">
    <source>
        <dbReference type="Pfam" id="PF02230"/>
    </source>
</evidence>
<dbReference type="GO" id="GO:0008474">
    <property type="term" value="F:palmitoyl-(protein) hydrolase activity"/>
    <property type="evidence" value="ECO:0007669"/>
    <property type="project" value="UniProtKB-EC"/>
</dbReference>
<evidence type="ECO:0000256" key="3">
    <source>
        <dbReference type="ARBA" id="ARBA00014923"/>
    </source>
</evidence>
<evidence type="ECO:0000313" key="12">
    <source>
        <dbReference type="Proteomes" id="UP001150266"/>
    </source>
</evidence>